<feature type="signal peptide" evidence="3">
    <location>
        <begin position="1"/>
        <end position="18"/>
    </location>
</feature>
<name>A0A1Y1YU32_9FUNG</name>
<dbReference type="Pfam" id="PF00201">
    <property type="entry name" value="UDPGT"/>
    <property type="match status" value="1"/>
</dbReference>
<dbReference type="AlphaFoldDB" id="A0A1Y1YU32"/>
<reference evidence="4 5" key="1">
    <citation type="submission" date="2016-07" db="EMBL/GenBank/DDBJ databases">
        <title>Pervasive Adenine N6-methylation of Active Genes in Fungi.</title>
        <authorList>
            <consortium name="DOE Joint Genome Institute"/>
            <person name="Mondo S.J."/>
            <person name="Dannebaum R.O."/>
            <person name="Kuo R.C."/>
            <person name="Labutti K."/>
            <person name="Haridas S."/>
            <person name="Kuo A."/>
            <person name="Salamov A."/>
            <person name="Ahrendt S.R."/>
            <person name="Lipzen A."/>
            <person name="Sullivan W."/>
            <person name="Andreopoulos W.B."/>
            <person name="Clum A."/>
            <person name="Lindquist E."/>
            <person name="Daum C."/>
            <person name="Ramamoorthy G.K."/>
            <person name="Gryganskyi A."/>
            <person name="Culley D."/>
            <person name="Magnuson J.K."/>
            <person name="James T.Y."/>
            <person name="O'Malley M.A."/>
            <person name="Stajich J.E."/>
            <person name="Spatafora J.W."/>
            <person name="Visel A."/>
            <person name="Grigoriev I.V."/>
        </authorList>
    </citation>
    <scope>NUCLEOTIDE SEQUENCE [LARGE SCALE GENOMIC DNA]</scope>
    <source>
        <strain evidence="4 5">CBS 931.73</strain>
    </source>
</reference>
<evidence type="ECO:0000256" key="3">
    <source>
        <dbReference type="SAM" id="SignalP"/>
    </source>
</evidence>
<feature type="chain" id="PRO_5012033604" evidence="3">
    <location>
        <begin position="19"/>
        <end position="551"/>
    </location>
</feature>
<keyword evidence="5" id="KW-1185">Reference proteome</keyword>
<gene>
    <name evidence="4" type="ORF">K493DRAFT_298475</name>
</gene>
<dbReference type="InParanoid" id="A0A1Y1YU32"/>
<evidence type="ECO:0000256" key="2">
    <source>
        <dbReference type="ARBA" id="ARBA00022679"/>
    </source>
</evidence>
<dbReference type="OrthoDB" id="5835829at2759"/>
<keyword evidence="1" id="KW-0328">Glycosyltransferase</keyword>
<sequence>MKAYSLLTLPYLISLVAGQFLFDETWRQPKKVLISSHYGGYSHAKPILQIGHVLKQRGYEVSFASFTPFLDLAKPWGFNRLSMGEGSLPMKEYKEIMKEATRNSDRDSIMKIVTIMWDITYESSYRQLTRILTEEKPSFVMCDVFNFGCIDAAYHLNIPFSVQLPSLGLMHSVTDTVTDSLDKRSADTDTGILSRFNRNFRRRFRFLWSNWCFSRKANQDRIKVGSVARQEFGYNNMDKGVIFVNSFFGVDKPKYLPPNVHLVGPLLSPEYPPLTPDLKAFLDSHPRVVYIAFGTHMQLEQSTIERILTSVSQLLHDKAIDGVIWPISASSIEEFPKEILINNNTTTTTTTTATIPTEPILKNQDASFRMLDFAPQFSILSHPNTVLFVSHGGLDSSNEALVTATKILNIPAFGDHFYNAVNLQSCGVSIPMEITTFTSSEMTDKAKLLLEDKGGQFASNLRRMQVLAQISSKRIHYAADVVEQLIYAGKPDEPMTSIYQSPESRLVLWKRYDLDIYLILIGAGVSLPYLTYRSLRRLCILANQSAKVKKL</sequence>
<protein>
    <submittedName>
        <fullName evidence="4">UDP-Glycosyltransferase/glycogen phosphorylase</fullName>
    </submittedName>
</protein>
<keyword evidence="2 4" id="KW-0808">Transferase</keyword>
<dbReference type="SUPFAM" id="SSF53756">
    <property type="entry name" value="UDP-Glycosyltransferase/glycogen phosphorylase"/>
    <property type="match status" value="1"/>
</dbReference>
<dbReference type="Gene3D" id="3.40.50.2000">
    <property type="entry name" value="Glycogen Phosphorylase B"/>
    <property type="match status" value="2"/>
</dbReference>
<dbReference type="InterPro" id="IPR050271">
    <property type="entry name" value="UDP-glycosyltransferase"/>
</dbReference>
<dbReference type="Proteomes" id="UP000193498">
    <property type="component" value="Unassembled WGS sequence"/>
</dbReference>
<dbReference type="STRING" id="1314790.A0A1Y1YU32"/>
<dbReference type="EMBL" id="MCFE01000072">
    <property type="protein sequence ID" value="ORY01237.1"/>
    <property type="molecule type" value="Genomic_DNA"/>
</dbReference>
<organism evidence="4 5">
    <name type="scientific">Basidiobolus meristosporus CBS 931.73</name>
    <dbReference type="NCBI Taxonomy" id="1314790"/>
    <lineage>
        <taxon>Eukaryota</taxon>
        <taxon>Fungi</taxon>
        <taxon>Fungi incertae sedis</taxon>
        <taxon>Zoopagomycota</taxon>
        <taxon>Entomophthoromycotina</taxon>
        <taxon>Basidiobolomycetes</taxon>
        <taxon>Basidiobolales</taxon>
        <taxon>Basidiobolaceae</taxon>
        <taxon>Basidiobolus</taxon>
    </lineage>
</organism>
<dbReference type="PANTHER" id="PTHR48043">
    <property type="entry name" value="EG:EG0003.4 PROTEIN-RELATED"/>
    <property type="match status" value="1"/>
</dbReference>
<proteinExistence type="predicted"/>
<dbReference type="CDD" id="cd03784">
    <property type="entry name" value="GT1_Gtf-like"/>
    <property type="match status" value="1"/>
</dbReference>
<evidence type="ECO:0000313" key="4">
    <source>
        <dbReference type="EMBL" id="ORY01237.1"/>
    </source>
</evidence>
<dbReference type="GO" id="GO:0008194">
    <property type="term" value="F:UDP-glycosyltransferase activity"/>
    <property type="evidence" value="ECO:0007669"/>
    <property type="project" value="InterPro"/>
</dbReference>
<keyword evidence="3" id="KW-0732">Signal</keyword>
<accession>A0A1Y1YU32</accession>
<dbReference type="InterPro" id="IPR002213">
    <property type="entry name" value="UDP_glucos_trans"/>
</dbReference>
<evidence type="ECO:0000256" key="1">
    <source>
        <dbReference type="ARBA" id="ARBA00022676"/>
    </source>
</evidence>
<dbReference type="PANTHER" id="PTHR48043:SF145">
    <property type="entry name" value="FI06409P-RELATED"/>
    <property type="match status" value="1"/>
</dbReference>
<comment type="caution">
    <text evidence="4">The sequence shown here is derived from an EMBL/GenBank/DDBJ whole genome shotgun (WGS) entry which is preliminary data.</text>
</comment>
<evidence type="ECO:0000313" key="5">
    <source>
        <dbReference type="Proteomes" id="UP000193498"/>
    </source>
</evidence>